<dbReference type="RefSeq" id="WP_379526682.1">
    <property type="nucleotide sequence ID" value="NZ_JBHSBI010000002.1"/>
</dbReference>
<reference evidence="2" key="1">
    <citation type="journal article" date="2019" name="Int. J. Syst. Evol. Microbiol.">
        <title>The Global Catalogue of Microorganisms (GCM) 10K type strain sequencing project: providing services to taxonomists for standard genome sequencing and annotation.</title>
        <authorList>
            <consortium name="The Broad Institute Genomics Platform"/>
            <consortium name="The Broad Institute Genome Sequencing Center for Infectious Disease"/>
            <person name="Wu L."/>
            <person name="Ma J."/>
        </authorList>
    </citation>
    <scope>NUCLEOTIDE SEQUENCE [LARGE SCALE GENOMIC DNA]</scope>
    <source>
        <strain evidence="2">TBRC 1276</strain>
    </source>
</reference>
<name>A0ABV8FXW0_9ACTN</name>
<dbReference type="EMBL" id="JBHSBI010000002">
    <property type="protein sequence ID" value="MFC4006541.1"/>
    <property type="molecule type" value="Genomic_DNA"/>
</dbReference>
<sequence length="168" mass="18389">MSDLTPREARTVFALLKMRQSQLNRALKHVTQFIEQEPGDKNAAKLGAARLGKVAMTEPEVKAIVADRDKFVAFVQETAPTEVEHVPTVRTAYEMKLLEQALANNAPVDKEGREIPGVEIGHGSSPSQRFYADDGAERLLEVLEETDLPQIDGIDLAGLLGAKRGEQA</sequence>
<gene>
    <name evidence="1" type="ORF">ACFOY2_04870</name>
</gene>
<proteinExistence type="predicted"/>
<evidence type="ECO:0000313" key="1">
    <source>
        <dbReference type="EMBL" id="MFC4006541.1"/>
    </source>
</evidence>
<evidence type="ECO:0008006" key="3">
    <source>
        <dbReference type="Google" id="ProtNLM"/>
    </source>
</evidence>
<accession>A0ABV8FXW0</accession>
<organism evidence="1 2">
    <name type="scientific">Nonomuraea purpurea</name>
    <dbReference type="NCBI Taxonomy" id="1849276"/>
    <lineage>
        <taxon>Bacteria</taxon>
        <taxon>Bacillati</taxon>
        <taxon>Actinomycetota</taxon>
        <taxon>Actinomycetes</taxon>
        <taxon>Streptosporangiales</taxon>
        <taxon>Streptosporangiaceae</taxon>
        <taxon>Nonomuraea</taxon>
    </lineage>
</organism>
<protein>
    <recommendedName>
        <fullName evidence="3">Terminase small subunit</fullName>
    </recommendedName>
</protein>
<comment type="caution">
    <text evidence="1">The sequence shown here is derived from an EMBL/GenBank/DDBJ whole genome shotgun (WGS) entry which is preliminary data.</text>
</comment>
<evidence type="ECO:0000313" key="2">
    <source>
        <dbReference type="Proteomes" id="UP001595851"/>
    </source>
</evidence>
<dbReference type="Proteomes" id="UP001595851">
    <property type="component" value="Unassembled WGS sequence"/>
</dbReference>
<keyword evidence="2" id="KW-1185">Reference proteome</keyword>